<dbReference type="Proteomes" id="UP001212841">
    <property type="component" value="Unassembled WGS sequence"/>
</dbReference>
<evidence type="ECO:0000313" key="2">
    <source>
        <dbReference type="EMBL" id="KAJ3040140.1"/>
    </source>
</evidence>
<comment type="caution">
    <text evidence="2">The sequence shown here is derived from an EMBL/GenBank/DDBJ whole genome shotgun (WGS) entry which is preliminary data.</text>
</comment>
<dbReference type="InterPro" id="IPR032675">
    <property type="entry name" value="LRR_dom_sf"/>
</dbReference>
<dbReference type="SUPFAM" id="SSF52047">
    <property type="entry name" value="RNI-like"/>
    <property type="match status" value="1"/>
</dbReference>
<name>A0AAD5X0I6_9FUNG</name>
<dbReference type="PANTHER" id="PTHR24110:SF3">
    <property type="entry name" value="CENTROSOMAL PROTEIN OF 78 KDA"/>
    <property type="match status" value="1"/>
</dbReference>
<proteinExistence type="predicted"/>
<protein>
    <submittedName>
        <fullName evidence="2">Uncharacterized protein</fullName>
    </submittedName>
</protein>
<feature type="region of interest" description="Disordered" evidence="1">
    <location>
        <begin position="82"/>
        <end position="108"/>
    </location>
</feature>
<feature type="compositionally biased region" description="Basic residues" evidence="1">
    <location>
        <begin position="88"/>
        <end position="103"/>
    </location>
</feature>
<dbReference type="Pfam" id="PF13516">
    <property type="entry name" value="LRR_6"/>
    <property type="match status" value="1"/>
</dbReference>
<evidence type="ECO:0000256" key="1">
    <source>
        <dbReference type="SAM" id="MobiDB-lite"/>
    </source>
</evidence>
<feature type="non-terminal residue" evidence="2">
    <location>
        <position position="217"/>
    </location>
</feature>
<organism evidence="2 3">
    <name type="scientific">Rhizophlyctis rosea</name>
    <dbReference type="NCBI Taxonomy" id="64517"/>
    <lineage>
        <taxon>Eukaryota</taxon>
        <taxon>Fungi</taxon>
        <taxon>Fungi incertae sedis</taxon>
        <taxon>Chytridiomycota</taxon>
        <taxon>Chytridiomycota incertae sedis</taxon>
        <taxon>Chytridiomycetes</taxon>
        <taxon>Rhizophlyctidales</taxon>
        <taxon>Rhizophlyctidaceae</taxon>
        <taxon>Rhizophlyctis</taxon>
    </lineage>
</organism>
<dbReference type="Gene3D" id="3.80.10.10">
    <property type="entry name" value="Ribonuclease Inhibitor"/>
    <property type="match status" value="1"/>
</dbReference>
<evidence type="ECO:0000313" key="3">
    <source>
        <dbReference type="Proteomes" id="UP001212841"/>
    </source>
</evidence>
<dbReference type="EMBL" id="JADGJD010001581">
    <property type="protein sequence ID" value="KAJ3040140.1"/>
    <property type="molecule type" value="Genomic_DNA"/>
</dbReference>
<dbReference type="InterPro" id="IPR001611">
    <property type="entry name" value="Leu-rich_rpt"/>
</dbReference>
<accession>A0AAD5X0I6</accession>
<dbReference type="PANTHER" id="PTHR24110">
    <property type="entry name" value="CENTROSOMAL PROTEIN OF 78 KDA"/>
    <property type="match status" value="1"/>
</dbReference>
<sequence>MTQCHRHRILDRGGTTTFGQSYFSACALRSQPVRADVVGPELEMKAVLCVDVDRLKRDEDWDPVLAALRHDSTLKGARFMSSGVNRGQSRHTKASCSHQHKERTARQQPLSAIHISPRVQLLFANTLKDFLTANQRVCQIEIAGIHLQSKHLQLLAKGLVHNKSLQYLSLARTKIVIDEDVAALIPSLKSSRTLVHLNLADCNLTPHGADMISGLLK</sequence>
<gene>
    <name evidence="2" type="ORF">HK097_002648</name>
</gene>
<reference evidence="2" key="1">
    <citation type="submission" date="2020-05" db="EMBL/GenBank/DDBJ databases">
        <title>Phylogenomic resolution of chytrid fungi.</title>
        <authorList>
            <person name="Stajich J.E."/>
            <person name="Amses K."/>
            <person name="Simmons R."/>
            <person name="Seto K."/>
            <person name="Myers J."/>
            <person name="Bonds A."/>
            <person name="Quandt C.A."/>
            <person name="Barry K."/>
            <person name="Liu P."/>
            <person name="Grigoriev I."/>
            <person name="Longcore J.E."/>
            <person name="James T.Y."/>
        </authorList>
    </citation>
    <scope>NUCLEOTIDE SEQUENCE</scope>
    <source>
        <strain evidence="2">JEL0318</strain>
    </source>
</reference>
<keyword evidence="3" id="KW-1185">Reference proteome</keyword>
<dbReference type="AlphaFoldDB" id="A0AAD5X0I6"/>